<dbReference type="AlphaFoldDB" id="A0A9W7CC85"/>
<dbReference type="PANTHER" id="PTHR33281">
    <property type="entry name" value="UPF0187 PROTEIN YNEE"/>
    <property type="match status" value="1"/>
</dbReference>
<keyword evidence="5" id="KW-0406">Ion transport</keyword>
<evidence type="ECO:0000313" key="7">
    <source>
        <dbReference type="EMBL" id="GMI01951.1"/>
    </source>
</evidence>
<proteinExistence type="predicted"/>
<dbReference type="OrthoDB" id="41192at2759"/>
<evidence type="ECO:0000256" key="6">
    <source>
        <dbReference type="ARBA" id="ARBA00023136"/>
    </source>
</evidence>
<gene>
    <name evidence="7" type="ORF">TrLO_g8141</name>
</gene>
<comment type="caution">
    <text evidence="7">The sequence shown here is derived from an EMBL/GenBank/DDBJ whole genome shotgun (WGS) entry which is preliminary data.</text>
</comment>
<protein>
    <submittedName>
        <fullName evidence="7">Uncharacterized protein</fullName>
    </submittedName>
</protein>
<reference evidence="8" key="1">
    <citation type="journal article" date="2023" name="Commun. Biol.">
        <title>Genome analysis of Parmales, the sister group of diatoms, reveals the evolutionary specialization of diatoms from phago-mixotrophs to photoautotrophs.</title>
        <authorList>
            <person name="Ban H."/>
            <person name="Sato S."/>
            <person name="Yoshikawa S."/>
            <person name="Yamada K."/>
            <person name="Nakamura Y."/>
            <person name="Ichinomiya M."/>
            <person name="Sato N."/>
            <person name="Blanc-Mathieu R."/>
            <person name="Endo H."/>
            <person name="Kuwata A."/>
            <person name="Ogata H."/>
        </authorList>
    </citation>
    <scope>NUCLEOTIDE SEQUENCE [LARGE SCALE GENOMIC DNA]</scope>
    <source>
        <strain evidence="8">NIES 3700</strain>
    </source>
</reference>
<keyword evidence="2" id="KW-0813">Transport</keyword>
<keyword evidence="3" id="KW-0812">Transmembrane</keyword>
<keyword evidence="8" id="KW-1185">Reference proteome</keyword>
<dbReference type="EMBL" id="BRXW01000038">
    <property type="protein sequence ID" value="GMI01951.1"/>
    <property type="molecule type" value="Genomic_DNA"/>
</dbReference>
<dbReference type="GO" id="GO:0005254">
    <property type="term" value="F:chloride channel activity"/>
    <property type="evidence" value="ECO:0007669"/>
    <property type="project" value="InterPro"/>
</dbReference>
<evidence type="ECO:0000256" key="5">
    <source>
        <dbReference type="ARBA" id="ARBA00023065"/>
    </source>
</evidence>
<keyword evidence="6" id="KW-0472">Membrane</keyword>
<dbReference type="GO" id="GO:0016020">
    <property type="term" value="C:membrane"/>
    <property type="evidence" value="ECO:0007669"/>
    <property type="project" value="UniProtKB-SubCell"/>
</dbReference>
<evidence type="ECO:0000256" key="2">
    <source>
        <dbReference type="ARBA" id="ARBA00022448"/>
    </source>
</evidence>
<organism evidence="7 8">
    <name type="scientific">Triparma laevis f. longispina</name>
    <dbReference type="NCBI Taxonomy" id="1714387"/>
    <lineage>
        <taxon>Eukaryota</taxon>
        <taxon>Sar</taxon>
        <taxon>Stramenopiles</taxon>
        <taxon>Ochrophyta</taxon>
        <taxon>Bolidophyceae</taxon>
        <taxon>Parmales</taxon>
        <taxon>Triparmaceae</taxon>
        <taxon>Triparma</taxon>
    </lineage>
</organism>
<sequence length="349" mass="39808">MLIYSKNYHGVLTLLHLLHSPLPRTLLPALLSIVLPILVTPGLTLSHPWTYQPFSFIVGFGIVFRVSLSYERYWEGVGSVRRGMAKLGDAYDMYEVFLRDVDNTTETSTSHHLLQSQFKNILTLYLASILQSLRLPPPFLLCPYHHCLRLYTPPPAAVKSLNPFSPKSYNPRLEPSLNLPTILRIRLMFFNKFDPSFLTELSLCNKIPVIGLDGVCEDDVYIRSIRDVYYHVHSTKLNAPAPIVSRIYQVISDANLHFTDAIKIATTPFPFPYAQLLTFSLVIFTFSFGFFIEEIVEGVWVGRAVTVVSVWTYLTFNEVARELEEVWGNGGINVEEEAERFCRRLNGDI</sequence>
<evidence type="ECO:0000256" key="3">
    <source>
        <dbReference type="ARBA" id="ARBA00022692"/>
    </source>
</evidence>
<keyword evidence="4" id="KW-1133">Transmembrane helix</keyword>
<comment type="subcellular location">
    <subcellularLocation>
        <location evidence="1">Membrane</location>
        <topology evidence="1">Multi-pass membrane protein</topology>
    </subcellularLocation>
</comment>
<evidence type="ECO:0000256" key="1">
    <source>
        <dbReference type="ARBA" id="ARBA00004141"/>
    </source>
</evidence>
<dbReference type="PANTHER" id="PTHR33281:SF20">
    <property type="match status" value="1"/>
</dbReference>
<dbReference type="Proteomes" id="UP001165122">
    <property type="component" value="Unassembled WGS sequence"/>
</dbReference>
<accession>A0A9W7CC85</accession>
<name>A0A9W7CC85_9STRA</name>
<evidence type="ECO:0000313" key="8">
    <source>
        <dbReference type="Proteomes" id="UP001165122"/>
    </source>
</evidence>
<evidence type="ECO:0000256" key="4">
    <source>
        <dbReference type="ARBA" id="ARBA00022989"/>
    </source>
</evidence>
<dbReference type="InterPro" id="IPR044669">
    <property type="entry name" value="YneE/VCCN1/2-like"/>
</dbReference>